<dbReference type="AlphaFoldDB" id="A0A7K0BMK6"/>
<reference evidence="1 2" key="1">
    <citation type="submission" date="2019-10" db="EMBL/GenBank/DDBJ databases">
        <title>Actinomadura rubteroloni sp. nov. and Actinomadura macrotermitis sp. nov., isolated from the gut of fungus growing-termite Macrotermes natalensis.</title>
        <authorList>
            <person name="Benndorf R."/>
            <person name="Martin K."/>
            <person name="Kuefner M."/>
            <person name="De Beer W."/>
            <person name="Kaster A.-K."/>
            <person name="Vollmers J."/>
            <person name="Poulsen M."/>
            <person name="Beemelmanns C."/>
        </authorList>
    </citation>
    <scope>NUCLEOTIDE SEQUENCE [LARGE SCALE GENOMIC DNA]</scope>
    <source>
        <strain evidence="1 2">RB68</strain>
    </source>
</reference>
<proteinExistence type="predicted"/>
<evidence type="ECO:0008006" key="3">
    <source>
        <dbReference type="Google" id="ProtNLM"/>
    </source>
</evidence>
<comment type="caution">
    <text evidence="1">The sequence shown here is derived from an EMBL/GenBank/DDBJ whole genome shotgun (WGS) entry which is preliminary data.</text>
</comment>
<dbReference type="RefSeq" id="WP_153530595.1">
    <property type="nucleotide sequence ID" value="NZ_WEGH01000001.1"/>
</dbReference>
<accession>A0A7K0BMK6</accession>
<sequence>MRTTALAFALLIALTGCGGEPKKAGPTGATPFTGTWRSAANGDAGTGGTVLTVDARGGLKFKSSVDCAGKVTPNGGTYRFAFDCGASKFDGTAPPPAAGAFIMTWTDGDSSEFRK</sequence>
<evidence type="ECO:0000313" key="2">
    <source>
        <dbReference type="Proteomes" id="UP000487268"/>
    </source>
</evidence>
<dbReference type="OrthoDB" id="3483814at2"/>
<organism evidence="1 2">
    <name type="scientific">Actinomadura macrotermitis</name>
    <dbReference type="NCBI Taxonomy" id="2585200"/>
    <lineage>
        <taxon>Bacteria</taxon>
        <taxon>Bacillati</taxon>
        <taxon>Actinomycetota</taxon>
        <taxon>Actinomycetes</taxon>
        <taxon>Streptosporangiales</taxon>
        <taxon>Thermomonosporaceae</taxon>
        <taxon>Actinomadura</taxon>
    </lineage>
</organism>
<protein>
    <recommendedName>
        <fullName evidence="3">Lipoprotein</fullName>
    </recommendedName>
</protein>
<dbReference type="EMBL" id="WEGH01000001">
    <property type="protein sequence ID" value="MQY02395.1"/>
    <property type="molecule type" value="Genomic_DNA"/>
</dbReference>
<dbReference type="Proteomes" id="UP000487268">
    <property type="component" value="Unassembled WGS sequence"/>
</dbReference>
<name>A0A7K0BMK6_9ACTN</name>
<evidence type="ECO:0000313" key="1">
    <source>
        <dbReference type="EMBL" id="MQY02395.1"/>
    </source>
</evidence>
<gene>
    <name evidence="1" type="ORF">ACRB68_04250</name>
</gene>
<keyword evidence="2" id="KW-1185">Reference proteome</keyword>
<dbReference type="PROSITE" id="PS51257">
    <property type="entry name" value="PROKAR_LIPOPROTEIN"/>
    <property type="match status" value="1"/>
</dbReference>